<proteinExistence type="predicted"/>
<protein>
    <submittedName>
        <fullName evidence="2">Uncharacterized protein</fullName>
    </submittedName>
</protein>
<reference evidence="2 3" key="1">
    <citation type="submission" date="2020-08" db="EMBL/GenBank/DDBJ databases">
        <title>Genomic Encyclopedia of Type Strains, Phase III (KMG-III): the genomes of soil and plant-associated and newly described type strains.</title>
        <authorList>
            <person name="Whitman W."/>
        </authorList>
    </citation>
    <scope>NUCLEOTIDE SEQUENCE [LARGE SCALE GENOMIC DNA]</scope>
    <source>
        <strain evidence="2 3">CECT 8305</strain>
    </source>
</reference>
<evidence type="ECO:0000313" key="3">
    <source>
        <dbReference type="Proteomes" id="UP000588098"/>
    </source>
</evidence>
<dbReference type="Proteomes" id="UP000588098">
    <property type="component" value="Unassembled WGS sequence"/>
</dbReference>
<dbReference type="EMBL" id="JACHJL010000006">
    <property type="protein sequence ID" value="MBB5935821.1"/>
    <property type="molecule type" value="Genomic_DNA"/>
</dbReference>
<sequence>MAAKGQAARLLFPRISPTETAAIAGDGRDLGADDSFGPGTEDRRPDVFQCAVAREARHAARRRGGR</sequence>
<dbReference type="RefSeq" id="WP_184572490.1">
    <property type="nucleotide sequence ID" value="NZ_JACHJL010000006.1"/>
</dbReference>
<evidence type="ECO:0000256" key="1">
    <source>
        <dbReference type="SAM" id="MobiDB-lite"/>
    </source>
</evidence>
<gene>
    <name evidence="2" type="ORF">FHS42_002890</name>
</gene>
<feature type="region of interest" description="Disordered" evidence="1">
    <location>
        <begin position="22"/>
        <end position="46"/>
    </location>
</feature>
<comment type="caution">
    <text evidence="2">The sequence shown here is derived from an EMBL/GenBank/DDBJ whole genome shotgun (WGS) entry which is preliminary data.</text>
</comment>
<organism evidence="2 3">
    <name type="scientific">Streptomyces zagrosensis</name>
    <dbReference type="NCBI Taxonomy" id="1042984"/>
    <lineage>
        <taxon>Bacteria</taxon>
        <taxon>Bacillati</taxon>
        <taxon>Actinomycetota</taxon>
        <taxon>Actinomycetes</taxon>
        <taxon>Kitasatosporales</taxon>
        <taxon>Streptomycetaceae</taxon>
        <taxon>Streptomyces</taxon>
    </lineage>
</organism>
<accession>A0A7W9UYX8</accession>
<evidence type="ECO:0000313" key="2">
    <source>
        <dbReference type="EMBL" id="MBB5935821.1"/>
    </source>
</evidence>
<name>A0A7W9UYX8_9ACTN</name>
<dbReference type="AlphaFoldDB" id="A0A7W9UYX8"/>
<keyword evidence="3" id="KW-1185">Reference proteome</keyword>